<proteinExistence type="predicted"/>
<dbReference type="InParanoid" id="A0A0C3DLC3"/>
<reference evidence="1 2" key="1">
    <citation type="submission" date="2014-04" db="EMBL/GenBank/DDBJ databases">
        <authorList>
            <consortium name="DOE Joint Genome Institute"/>
            <person name="Kuo A."/>
            <person name="Kohler A."/>
            <person name="Nagy L.G."/>
            <person name="Floudas D."/>
            <person name="Copeland A."/>
            <person name="Barry K.W."/>
            <person name="Cichocki N."/>
            <person name="Veneault-Fourrey C."/>
            <person name="LaButti K."/>
            <person name="Lindquist E.A."/>
            <person name="Lipzen A."/>
            <person name="Lundell T."/>
            <person name="Morin E."/>
            <person name="Murat C."/>
            <person name="Sun H."/>
            <person name="Tunlid A."/>
            <person name="Henrissat B."/>
            <person name="Grigoriev I.V."/>
            <person name="Hibbett D.S."/>
            <person name="Martin F."/>
            <person name="Nordberg H.P."/>
            <person name="Cantor M.N."/>
            <person name="Hua S.X."/>
        </authorList>
    </citation>
    <scope>NUCLEOTIDE SEQUENCE [LARGE SCALE GENOMIC DNA]</scope>
    <source>
        <strain evidence="1 2">Foug A</strain>
    </source>
</reference>
<gene>
    <name evidence="1" type="ORF">SCLCIDRAFT_1215942</name>
</gene>
<dbReference type="EMBL" id="KN822051">
    <property type="protein sequence ID" value="KIM61485.1"/>
    <property type="molecule type" value="Genomic_DNA"/>
</dbReference>
<protein>
    <submittedName>
        <fullName evidence="1">Uncharacterized protein</fullName>
    </submittedName>
</protein>
<evidence type="ECO:0000313" key="2">
    <source>
        <dbReference type="Proteomes" id="UP000053989"/>
    </source>
</evidence>
<dbReference type="Proteomes" id="UP000053989">
    <property type="component" value="Unassembled WGS sequence"/>
</dbReference>
<name>A0A0C3DLC3_9AGAM</name>
<keyword evidence="2" id="KW-1185">Reference proteome</keyword>
<feature type="non-terminal residue" evidence="1">
    <location>
        <position position="1"/>
    </location>
</feature>
<evidence type="ECO:0000313" key="1">
    <source>
        <dbReference type="EMBL" id="KIM61485.1"/>
    </source>
</evidence>
<sequence length="61" mass="6983">MPRFRISIFPLVSAYDMQLDMHPMSHSTRTVNGTRLPPLNTTYIFNQLKDHNNVHSLSAIG</sequence>
<organism evidence="1 2">
    <name type="scientific">Scleroderma citrinum Foug A</name>
    <dbReference type="NCBI Taxonomy" id="1036808"/>
    <lineage>
        <taxon>Eukaryota</taxon>
        <taxon>Fungi</taxon>
        <taxon>Dikarya</taxon>
        <taxon>Basidiomycota</taxon>
        <taxon>Agaricomycotina</taxon>
        <taxon>Agaricomycetes</taxon>
        <taxon>Agaricomycetidae</taxon>
        <taxon>Boletales</taxon>
        <taxon>Sclerodermatineae</taxon>
        <taxon>Sclerodermataceae</taxon>
        <taxon>Scleroderma</taxon>
    </lineage>
</organism>
<dbReference type="HOGENOM" id="CLU_2924038_0_0_1"/>
<dbReference type="AlphaFoldDB" id="A0A0C3DLC3"/>
<accession>A0A0C3DLC3</accession>
<reference evidence="2" key="2">
    <citation type="submission" date="2015-01" db="EMBL/GenBank/DDBJ databases">
        <title>Evolutionary Origins and Diversification of the Mycorrhizal Mutualists.</title>
        <authorList>
            <consortium name="DOE Joint Genome Institute"/>
            <consortium name="Mycorrhizal Genomics Consortium"/>
            <person name="Kohler A."/>
            <person name="Kuo A."/>
            <person name="Nagy L.G."/>
            <person name="Floudas D."/>
            <person name="Copeland A."/>
            <person name="Barry K.W."/>
            <person name="Cichocki N."/>
            <person name="Veneault-Fourrey C."/>
            <person name="LaButti K."/>
            <person name="Lindquist E.A."/>
            <person name="Lipzen A."/>
            <person name="Lundell T."/>
            <person name="Morin E."/>
            <person name="Murat C."/>
            <person name="Riley R."/>
            <person name="Ohm R."/>
            <person name="Sun H."/>
            <person name="Tunlid A."/>
            <person name="Henrissat B."/>
            <person name="Grigoriev I.V."/>
            <person name="Hibbett D.S."/>
            <person name="Martin F."/>
        </authorList>
    </citation>
    <scope>NUCLEOTIDE SEQUENCE [LARGE SCALE GENOMIC DNA]</scope>
    <source>
        <strain evidence="2">Foug A</strain>
    </source>
</reference>